<keyword evidence="3" id="KW-1185">Reference proteome</keyword>
<dbReference type="GO" id="GO:0033014">
    <property type="term" value="P:tetrapyrrole biosynthetic process"/>
    <property type="evidence" value="ECO:0007669"/>
    <property type="project" value="InterPro"/>
</dbReference>
<dbReference type="SUPFAM" id="SSF69618">
    <property type="entry name" value="HemD-like"/>
    <property type="match status" value="1"/>
</dbReference>
<accession>A0AAP0NAC8</accession>
<organism evidence="2 3">
    <name type="scientific">Liquidambar formosana</name>
    <name type="common">Formosan gum</name>
    <dbReference type="NCBI Taxonomy" id="63359"/>
    <lineage>
        <taxon>Eukaryota</taxon>
        <taxon>Viridiplantae</taxon>
        <taxon>Streptophyta</taxon>
        <taxon>Embryophyta</taxon>
        <taxon>Tracheophyta</taxon>
        <taxon>Spermatophyta</taxon>
        <taxon>Magnoliopsida</taxon>
        <taxon>eudicotyledons</taxon>
        <taxon>Gunneridae</taxon>
        <taxon>Pentapetalae</taxon>
        <taxon>Saxifragales</taxon>
        <taxon>Altingiaceae</taxon>
        <taxon>Liquidambar</taxon>
    </lineage>
</organism>
<evidence type="ECO:0000259" key="1">
    <source>
        <dbReference type="Pfam" id="PF02602"/>
    </source>
</evidence>
<name>A0AAP0NAC8_LIQFO</name>
<dbReference type="PANTHER" id="PTHR38020">
    <property type="entry name" value="UROPORPHYRINOGEN-III SYNTHASE"/>
    <property type="match status" value="1"/>
</dbReference>
<dbReference type="InterPro" id="IPR036108">
    <property type="entry name" value="4pyrrol_syn_uPrphyn_synt_sf"/>
</dbReference>
<dbReference type="Gene3D" id="3.40.50.10090">
    <property type="match status" value="1"/>
</dbReference>
<proteinExistence type="predicted"/>
<sequence length="298" mass="32448">MSILTMQNHPPPTPLSTTNPTVAFTTPSNYANRLSHLLTLKGLTPLWCPTVTIQCTPQTKSFLKPYLSPLNPIDPTPPLDRFSAVAFTSRTGISAFADAMSENDKPPLSPFGELFTIAALGKDSTLIDEDYISMVCENPKRVRILVPPTATPTGLVEALGDGRGRRVLCPVPMVVGLEEPPVIPNFLRELGLSRWMAVRVNGYETRWAGPECAEGVAARVEEGYLDSIVFTSTGEVEGLLKSLREFGLDWGMVRKRCRRLVVAAHGPVTAAGAERLGVDIDVNSGALWIEQKIIIQLL</sequence>
<dbReference type="EMBL" id="JBBPBK010000015">
    <property type="protein sequence ID" value="KAK9269522.1"/>
    <property type="molecule type" value="Genomic_DNA"/>
</dbReference>
<evidence type="ECO:0000313" key="3">
    <source>
        <dbReference type="Proteomes" id="UP001415857"/>
    </source>
</evidence>
<dbReference type="Pfam" id="PF02602">
    <property type="entry name" value="HEM4"/>
    <property type="match status" value="1"/>
</dbReference>
<reference evidence="2 3" key="1">
    <citation type="journal article" date="2024" name="Plant J.">
        <title>Genome sequences and population genomics reveal climatic adaptation and genomic divergence between two closely related sweetgum species.</title>
        <authorList>
            <person name="Xu W.Q."/>
            <person name="Ren C.Q."/>
            <person name="Zhang X.Y."/>
            <person name="Comes H.P."/>
            <person name="Liu X.H."/>
            <person name="Li Y.G."/>
            <person name="Kettle C.J."/>
            <person name="Jalonen R."/>
            <person name="Gaisberger H."/>
            <person name="Ma Y.Z."/>
            <person name="Qiu Y.X."/>
        </authorList>
    </citation>
    <scope>NUCLEOTIDE SEQUENCE [LARGE SCALE GENOMIC DNA]</scope>
    <source>
        <strain evidence="2">Hangzhou</strain>
    </source>
</reference>
<dbReference type="InterPro" id="IPR003754">
    <property type="entry name" value="4pyrrol_synth_uPrphyn_synth"/>
</dbReference>
<dbReference type="AlphaFoldDB" id="A0AAP0NAC8"/>
<dbReference type="CDD" id="cd06578">
    <property type="entry name" value="HemD"/>
    <property type="match status" value="1"/>
</dbReference>
<protein>
    <recommendedName>
        <fullName evidence="1">Tetrapyrrole biosynthesis uroporphyrinogen III synthase domain-containing protein</fullName>
    </recommendedName>
</protein>
<evidence type="ECO:0000313" key="2">
    <source>
        <dbReference type="EMBL" id="KAK9269522.1"/>
    </source>
</evidence>
<feature type="domain" description="Tetrapyrrole biosynthesis uroporphyrinogen III synthase" evidence="1">
    <location>
        <begin position="33"/>
        <end position="282"/>
    </location>
</feature>
<gene>
    <name evidence="2" type="ORF">L1049_001298</name>
</gene>
<comment type="caution">
    <text evidence="2">The sequence shown here is derived from an EMBL/GenBank/DDBJ whole genome shotgun (WGS) entry which is preliminary data.</text>
</comment>
<dbReference type="Proteomes" id="UP001415857">
    <property type="component" value="Unassembled WGS sequence"/>
</dbReference>
<dbReference type="GO" id="GO:0004852">
    <property type="term" value="F:uroporphyrinogen-III synthase activity"/>
    <property type="evidence" value="ECO:0007669"/>
    <property type="project" value="InterPro"/>
</dbReference>
<dbReference type="PANTHER" id="PTHR38020:SF1">
    <property type="entry name" value="UROPORPHYRINOGEN-III SYNTHASE"/>
    <property type="match status" value="1"/>
</dbReference>